<evidence type="ECO:0008006" key="2">
    <source>
        <dbReference type="Google" id="ProtNLM"/>
    </source>
</evidence>
<dbReference type="eggNOG" id="COG4249">
    <property type="taxonomic scope" value="Bacteria"/>
</dbReference>
<proteinExistence type="predicted"/>
<dbReference type="InterPro" id="IPR021256">
    <property type="entry name" value="DUF2808"/>
</dbReference>
<dbReference type="EMBL" id="CP000393">
    <property type="protein sequence ID" value="ABG51134.1"/>
    <property type="molecule type" value="Genomic_DNA"/>
</dbReference>
<dbReference type="AlphaFoldDB" id="Q114E0"/>
<gene>
    <name evidence="1" type="ordered locus">Tery_1878</name>
</gene>
<dbReference type="KEGG" id="ter:Tery_1878"/>
<dbReference type="STRING" id="203124.Tery_1878"/>
<name>Q114E0_TRIEI</name>
<reference evidence="1" key="1">
    <citation type="submission" date="2006-06" db="EMBL/GenBank/DDBJ databases">
        <title>Complete sequence of Trichodesmium erythraeum IMS101.</title>
        <authorList>
            <consortium name="US DOE Joint Genome Institute"/>
            <person name="Copeland A."/>
            <person name="Lucas S."/>
            <person name="Lapidus A."/>
            <person name="Barry K."/>
            <person name="Detter J.C."/>
            <person name="Glavina del Rio T."/>
            <person name="Hammon N."/>
            <person name="Israni S."/>
            <person name="Dalin E."/>
            <person name="Tice H."/>
            <person name="Pitluck S."/>
            <person name="Kiss H."/>
            <person name="Munk A.C."/>
            <person name="Brettin T."/>
            <person name="Bruce D."/>
            <person name="Han C."/>
            <person name="Tapia R."/>
            <person name="Gilna P."/>
            <person name="Schmutz J."/>
            <person name="Larimer F."/>
            <person name="Land M."/>
            <person name="Hauser L."/>
            <person name="Kyrpides N."/>
            <person name="Kim E."/>
            <person name="Richardson P."/>
        </authorList>
    </citation>
    <scope>NUCLEOTIDE SEQUENCE [LARGE SCALE GENOMIC DNA]</scope>
    <source>
        <strain evidence="1">IMS101</strain>
    </source>
</reference>
<organism evidence="1">
    <name type="scientific">Trichodesmium erythraeum (strain IMS101)</name>
    <dbReference type="NCBI Taxonomy" id="203124"/>
    <lineage>
        <taxon>Bacteria</taxon>
        <taxon>Bacillati</taxon>
        <taxon>Cyanobacteriota</taxon>
        <taxon>Cyanophyceae</taxon>
        <taxon>Oscillatoriophycideae</taxon>
        <taxon>Oscillatoriales</taxon>
        <taxon>Microcoleaceae</taxon>
        <taxon>Trichodesmium</taxon>
    </lineage>
</organism>
<protein>
    <recommendedName>
        <fullName evidence="2">DUF2808 domain-containing protein</fullName>
    </recommendedName>
</protein>
<accession>Q114E0</accession>
<evidence type="ECO:0000313" key="1">
    <source>
        <dbReference type="EMBL" id="ABG51134.1"/>
    </source>
</evidence>
<sequence length="212" mass="23813">MLLSKYKINIFTKKILVDRKLSSASIKISNFLLMKKFSLLLFPLLLFVTPSLGVQTKDGTVYFAQPPRLVKAVTTRSETYVWGATYYFTLNLLPDAGVPLKQVTISKTEGPDNIRYNSKKIIAFKGTHRNKGQQLTVEEVGIDKKTNTISVFFNPAVPPGTTFTIGLRPVRTPRYGGVYLFGVTAFPVGEKPYGYFLGYGRLHFYDGSDNYD</sequence>
<dbReference type="HOGENOM" id="CLU_112932_1_0_3"/>
<dbReference type="Pfam" id="PF10989">
    <property type="entry name" value="DUF2808"/>
    <property type="match status" value="1"/>
</dbReference>